<keyword evidence="1" id="KW-1133">Transmembrane helix</keyword>
<evidence type="ECO:0000313" key="2">
    <source>
        <dbReference type="EMBL" id="OQR90187.1"/>
    </source>
</evidence>
<organism evidence="2 3">
    <name type="scientific">Thraustotheca clavata</name>
    <dbReference type="NCBI Taxonomy" id="74557"/>
    <lineage>
        <taxon>Eukaryota</taxon>
        <taxon>Sar</taxon>
        <taxon>Stramenopiles</taxon>
        <taxon>Oomycota</taxon>
        <taxon>Saprolegniomycetes</taxon>
        <taxon>Saprolegniales</taxon>
        <taxon>Achlyaceae</taxon>
        <taxon>Thraustotheca</taxon>
    </lineage>
</organism>
<sequence length="507" mass="56828">MELVEPMFSLVQAFVMMYGLSAIPVKGDSFVTLQNTISIKLVKVLVVSSFEKFASLSDGDGKNKNQLALLRQSLGPFLSVDLWVIPVPDILHQLVVTSISHIYNTLEKNTKVVERFSTVFPNLVSPVPLADPQEFIQKSISFDELCDTQSPLVPLTVIFALSMTNGNRTNKLLLQPLLEPLEWNFYGWTMLFDWAQGRREVISMEGDNGTITIISETFSTESMNLSKSSLSHASRIVFYILIYFSAVLVAIGFICTFASYRCQLESLFFFNRIAGSTWVGRPLMLLRGAAAIVLLSSPPIRLNYTSTITKIDLSTVVVHELLVPFATCGSRKAGFFGVYLSWIICMTLDNYSPIVITTQLNRKCTSVDFVKHLYCDSGMVYTGSYSRLLLLLYILSIGMPIIAIAFSYFSRQIEWKVENIAVSGSGRAFLLPPMDRLAGILSGVRPWTKHRVFDINLWCTMDFRTKKTLLSTAAQNKQWHAKPVQRTRVLFGTAYIVAAISSSFSYL</sequence>
<evidence type="ECO:0000313" key="3">
    <source>
        <dbReference type="Proteomes" id="UP000243217"/>
    </source>
</evidence>
<dbReference type="EMBL" id="JNBS01002581">
    <property type="protein sequence ID" value="OQR90187.1"/>
    <property type="molecule type" value="Genomic_DNA"/>
</dbReference>
<gene>
    <name evidence="2" type="ORF">THRCLA_22577</name>
</gene>
<reference evidence="2 3" key="1">
    <citation type="journal article" date="2014" name="Genome Biol. Evol.">
        <title>The secreted proteins of Achlya hypogyna and Thraustotheca clavata identify the ancestral oomycete secretome and reveal gene acquisitions by horizontal gene transfer.</title>
        <authorList>
            <person name="Misner I."/>
            <person name="Blouin N."/>
            <person name="Leonard G."/>
            <person name="Richards T.A."/>
            <person name="Lane C.E."/>
        </authorList>
    </citation>
    <scope>NUCLEOTIDE SEQUENCE [LARGE SCALE GENOMIC DNA]</scope>
    <source>
        <strain evidence="2 3">ATCC 34112</strain>
    </source>
</reference>
<proteinExistence type="predicted"/>
<comment type="caution">
    <text evidence="2">The sequence shown here is derived from an EMBL/GenBank/DDBJ whole genome shotgun (WGS) entry which is preliminary data.</text>
</comment>
<protein>
    <recommendedName>
        <fullName evidence="4">Transmembrane protein</fullName>
    </recommendedName>
</protein>
<feature type="transmembrane region" description="Helical" evidence="1">
    <location>
        <begin position="236"/>
        <end position="260"/>
    </location>
</feature>
<keyword evidence="1" id="KW-0812">Transmembrane</keyword>
<feature type="transmembrane region" description="Helical" evidence="1">
    <location>
        <begin position="388"/>
        <end position="409"/>
    </location>
</feature>
<dbReference type="Proteomes" id="UP000243217">
    <property type="component" value="Unassembled WGS sequence"/>
</dbReference>
<name>A0A1V9YX06_9STRA</name>
<keyword evidence="1" id="KW-0472">Membrane</keyword>
<dbReference type="AlphaFoldDB" id="A0A1V9YX06"/>
<accession>A0A1V9YX06</accession>
<keyword evidence="3" id="KW-1185">Reference proteome</keyword>
<evidence type="ECO:0000256" key="1">
    <source>
        <dbReference type="SAM" id="Phobius"/>
    </source>
</evidence>
<evidence type="ECO:0008006" key="4">
    <source>
        <dbReference type="Google" id="ProtNLM"/>
    </source>
</evidence>
<feature type="transmembrane region" description="Helical" evidence="1">
    <location>
        <begin position="489"/>
        <end position="506"/>
    </location>
</feature>